<dbReference type="EMBL" id="BAABME010012029">
    <property type="protein sequence ID" value="GAA0184623.1"/>
    <property type="molecule type" value="Genomic_DNA"/>
</dbReference>
<dbReference type="AlphaFoldDB" id="A0AAV3RSD4"/>
<proteinExistence type="predicted"/>
<keyword evidence="2" id="KW-1185">Reference proteome</keyword>
<comment type="caution">
    <text evidence="1">The sequence shown here is derived from an EMBL/GenBank/DDBJ whole genome shotgun (WGS) entry which is preliminary data.</text>
</comment>
<accession>A0AAV3RSD4</accession>
<evidence type="ECO:0000313" key="2">
    <source>
        <dbReference type="Proteomes" id="UP001454036"/>
    </source>
</evidence>
<sequence>MYAYGGSPEALRYCLLGVSGGCTEGPRLSRGRRGLRQGDPVSPALFLLCIEYFSRLCRAGAAFPVLPFI</sequence>
<evidence type="ECO:0008006" key="3">
    <source>
        <dbReference type="Google" id="ProtNLM"/>
    </source>
</evidence>
<name>A0AAV3RSD4_LITER</name>
<organism evidence="1 2">
    <name type="scientific">Lithospermum erythrorhizon</name>
    <name type="common">Purple gromwell</name>
    <name type="synonym">Lithospermum officinale var. erythrorhizon</name>
    <dbReference type="NCBI Taxonomy" id="34254"/>
    <lineage>
        <taxon>Eukaryota</taxon>
        <taxon>Viridiplantae</taxon>
        <taxon>Streptophyta</taxon>
        <taxon>Embryophyta</taxon>
        <taxon>Tracheophyta</taxon>
        <taxon>Spermatophyta</taxon>
        <taxon>Magnoliopsida</taxon>
        <taxon>eudicotyledons</taxon>
        <taxon>Gunneridae</taxon>
        <taxon>Pentapetalae</taxon>
        <taxon>asterids</taxon>
        <taxon>lamiids</taxon>
        <taxon>Boraginales</taxon>
        <taxon>Boraginaceae</taxon>
        <taxon>Boraginoideae</taxon>
        <taxon>Lithospermeae</taxon>
        <taxon>Lithospermum</taxon>
    </lineage>
</organism>
<reference evidence="1 2" key="1">
    <citation type="submission" date="2024-01" db="EMBL/GenBank/DDBJ databases">
        <title>The complete chloroplast genome sequence of Lithospermum erythrorhizon: insights into the phylogenetic relationship among Boraginaceae species and the maternal lineages of purple gromwells.</title>
        <authorList>
            <person name="Okada T."/>
            <person name="Watanabe K."/>
        </authorList>
    </citation>
    <scope>NUCLEOTIDE SEQUENCE [LARGE SCALE GENOMIC DNA]</scope>
</reference>
<gene>
    <name evidence="1" type="ORF">LIER_31911</name>
</gene>
<evidence type="ECO:0000313" key="1">
    <source>
        <dbReference type="EMBL" id="GAA0184623.1"/>
    </source>
</evidence>
<dbReference type="Proteomes" id="UP001454036">
    <property type="component" value="Unassembled WGS sequence"/>
</dbReference>
<protein>
    <recommendedName>
        <fullName evidence="3">Reverse transcriptase</fullName>
    </recommendedName>
</protein>